<dbReference type="SUPFAM" id="SSF50494">
    <property type="entry name" value="Trypsin-like serine proteases"/>
    <property type="match status" value="1"/>
</dbReference>
<keyword evidence="2" id="KW-1185">Reference proteome</keyword>
<comment type="caution">
    <text evidence="1">The sequence shown here is derived from an EMBL/GenBank/DDBJ whole genome shotgun (WGS) entry which is preliminary data.</text>
</comment>
<gene>
    <name evidence="1" type="ORF">ADN00_07260</name>
</gene>
<dbReference type="AlphaFoldDB" id="A0A0P6X872"/>
<dbReference type="InterPro" id="IPR043504">
    <property type="entry name" value="Peptidase_S1_PA_chymotrypsin"/>
</dbReference>
<evidence type="ECO:0008006" key="3">
    <source>
        <dbReference type="Google" id="ProtNLM"/>
    </source>
</evidence>
<dbReference type="EMBL" id="LGCL01000019">
    <property type="protein sequence ID" value="KPL78259.1"/>
    <property type="molecule type" value="Genomic_DNA"/>
</dbReference>
<accession>A0A0P6X872</accession>
<dbReference type="PATRIC" id="fig|1134406.4.peg.3272"/>
<proteinExistence type="predicted"/>
<organism evidence="1 2">
    <name type="scientific">Ornatilinea apprima</name>
    <dbReference type="NCBI Taxonomy" id="1134406"/>
    <lineage>
        <taxon>Bacteria</taxon>
        <taxon>Bacillati</taxon>
        <taxon>Chloroflexota</taxon>
        <taxon>Anaerolineae</taxon>
        <taxon>Anaerolineales</taxon>
        <taxon>Anaerolineaceae</taxon>
        <taxon>Ornatilinea</taxon>
    </lineage>
</organism>
<evidence type="ECO:0000313" key="1">
    <source>
        <dbReference type="EMBL" id="KPL78259.1"/>
    </source>
</evidence>
<dbReference type="OrthoDB" id="104542at2"/>
<dbReference type="STRING" id="1134406.ADN00_07260"/>
<dbReference type="InterPro" id="IPR009003">
    <property type="entry name" value="Peptidase_S1_PA"/>
</dbReference>
<dbReference type="Proteomes" id="UP000050417">
    <property type="component" value="Unassembled WGS sequence"/>
</dbReference>
<reference evidence="1 2" key="1">
    <citation type="submission" date="2015-07" db="EMBL/GenBank/DDBJ databases">
        <title>Genome sequence of Ornatilinea apprima DSM 23815.</title>
        <authorList>
            <person name="Hemp J."/>
            <person name="Ward L.M."/>
            <person name="Pace L.A."/>
            <person name="Fischer W.W."/>
        </authorList>
    </citation>
    <scope>NUCLEOTIDE SEQUENCE [LARGE SCALE GENOMIC DNA]</scope>
    <source>
        <strain evidence="1 2">P3M-1</strain>
    </source>
</reference>
<sequence length="334" mass="36020">MEQAEILQIQETYKESLLSFPQVVGVGTGYKVTRGQLTDRLCIVALVKTKLPKSSLLPQQIIPREIDGAATDVLEVGEIRAFQNRTDMWRPAPGGVSIGHFRITAGTLGCVVRDRQTGTRLILSNNHVLANSNSAELGDPILQPGPADGGTVKDHTIAELARFIPIQFNESDSTCSFANAVTDILNGLAGLFGSHHRLTARKYDTEARNLVDAALARPLNDADILDTILEIGEIDGTLVPELGMPVRKSGRTTGFTTGQITVVNATVSVNYMENRIARFEEQIVTTPFSQGGDSGSLVVHGDQPKAVGLLFAGSNQTTIFNPIQHVLDLLEIDL</sequence>
<name>A0A0P6X872_9CHLR</name>
<dbReference type="RefSeq" id="WP_075062315.1">
    <property type="nucleotide sequence ID" value="NZ_LGCL01000019.1"/>
</dbReference>
<evidence type="ECO:0000313" key="2">
    <source>
        <dbReference type="Proteomes" id="UP000050417"/>
    </source>
</evidence>
<protein>
    <recommendedName>
        <fullName evidence="3">Peptidase S1 domain-containing protein</fullName>
    </recommendedName>
</protein>
<dbReference type="Gene3D" id="2.40.10.10">
    <property type="entry name" value="Trypsin-like serine proteases"/>
    <property type="match status" value="1"/>
</dbReference>